<dbReference type="HOGENOM" id="CLU_079569_3_1_9"/>
<feature type="transmembrane region" description="Helical" evidence="6">
    <location>
        <begin position="41"/>
        <end position="64"/>
    </location>
</feature>
<proteinExistence type="predicted"/>
<keyword evidence="8" id="KW-1185">Reference proteome</keyword>
<evidence type="ECO:0000256" key="6">
    <source>
        <dbReference type="SAM" id="Phobius"/>
    </source>
</evidence>
<protein>
    <submittedName>
        <fullName evidence="7">Homoserine/Threonine efflux protein</fullName>
    </submittedName>
</protein>
<dbReference type="EMBL" id="ACWF01000050">
    <property type="protein sequence ID" value="EHL78846.1"/>
    <property type="molecule type" value="Genomic_DNA"/>
</dbReference>
<comment type="subcellular location">
    <subcellularLocation>
        <location evidence="1">Cell membrane</location>
        <topology evidence="1">Multi-pass membrane protein</topology>
    </subcellularLocation>
</comment>
<feature type="transmembrane region" description="Helical" evidence="6">
    <location>
        <begin position="151"/>
        <end position="176"/>
    </location>
</feature>
<sequence length="212" mass="23363">MFGISGYGIYLLTSLLLNVTPGTDTMYIISRSTSQGRKAGYYSVLGISTGAFIHTLLSAFGLSIILAKSIVLFTAIKLIGAAYLIYLGIRMLRQKSPLNFESSALQNMELKKIYMQGVLTNVTNPKVALFFISFLPQFIRPDNPYGPVPFILLGISFIMTGTIWCFIIAYFASFATKKLRENAKIADLLNKLTGIVFIGLGIKLFQTKASRS</sequence>
<dbReference type="PANTHER" id="PTHR30086:SF20">
    <property type="entry name" value="ARGININE EXPORTER PROTEIN ARGO-RELATED"/>
    <property type="match status" value="1"/>
</dbReference>
<comment type="caution">
    <text evidence="7">The sequence shown here is derived from an EMBL/GenBank/DDBJ whole genome shotgun (WGS) entry which is preliminary data.</text>
</comment>
<gene>
    <name evidence="7" type="ORF">HMPREF1015_02185</name>
</gene>
<dbReference type="RefSeq" id="WP_003353270.1">
    <property type="nucleotide sequence ID" value="NZ_JH414745.1"/>
</dbReference>
<dbReference type="GO" id="GO:0015171">
    <property type="term" value="F:amino acid transmembrane transporter activity"/>
    <property type="evidence" value="ECO:0007669"/>
    <property type="project" value="TreeGrafter"/>
</dbReference>
<evidence type="ECO:0000313" key="7">
    <source>
        <dbReference type="EMBL" id="EHL78846.1"/>
    </source>
</evidence>
<evidence type="ECO:0000256" key="2">
    <source>
        <dbReference type="ARBA" id="ARBA00022475"/>
    </source>
</evidence>
<evidence type="ECO:0000256" key="4">
    <source>
        <dbReference type="ARBA" id="ARBA00022989"/>
    </source>
</evidence>
<dbReference type="Proteomes" id="UP000011747">
    <property type="component" value="Unassembled WGS sequence"/>
</dbReference>
<keyword evidence="5 6" id="KW-0472">Membrane</keyword>
<feature type="transmembrane region" description="Helical" evidence="6">
    <location>
        <begin position="70"/>
        <end position="92"/>
    </location>
</feature>
<keyword evidence="3 6" id="KW-0812">Transmembrane</keyword>
<evidence type="ECO:0000256" key="1">
    <source>
        <dbReference type="ARBA" id="ARBA00004651"/>
    </source>
</evidence>
<evidence type="ECO:0000313" key="8">
    <source>
        <dbReference type="Proteomes" id="UP000011747"/>
    </source>
</evidence>
<dbReference type="GO" id="GO:0005886">
    <property type="term" value="C:plasma membrane"/>
    <property type="evidence" value="ECO:0007669"/>
    <property type="project" value="UniProtKB-SubCell"/>
</dbReference>
<dbReference type="Pfam" id="PF01810">
    <property type="entry name" value="LysE"/>
    <property type="match status" value="1"/>
</dbReference>
<evidence type="ECO:0000256" key="5">
    <source>
        <dbReference type="ARBA" id="ARBA00023136"/>
    </source>
</evidence>
<dbReference type="InterPro" id="IPR001123">
    <property type="entry name" value="LeuE-type"/>
</dbReference>
<dbReference type="PATRIC" id="fig|665952.3.peg.966"/>
<organism evidence="7 8">
    <name type="scientific">Bacillus smithii 7_3_47FAA</name>
    <dbReference type="NCBI Taxonomy" id="665952"/>
    <lineage>
        <taxon>Bacteria</taxon>
        <taxon>Bacillati</taxon>
        <taxon>Bacillota</taxon>
        <taxon>Bacilli</taxon>
        <taxon>Bacillales</taxon>
        <taxon>Bacillaceae</taxon>
        <taxon>Bacillus</taxon>
    </lineage>
</organism>
<dbReference type="PANTHER" id="PTHR30086">
    <property type="entry name" value="ARGININE EXPORTER PROTEIN ARGO"/>
    <property type="match status" value="1"/>
</dbReference>
<evidence type="ECO:0000256" key="3">
    <source>
        <dbReference type="ARBA" id="ARBA00022692"/>
    </source>
</evidence>
<keyword evidence="2" id="KW-1003">Cell membrane</keyword>
<keyword evidence="4 6" id="KW-1133">Transmembrane helix</keyword>
<reference evidence="7 8" key="1">
    <citation type="submission" date="2011-09" db="EMBL/GenBank/DDBJ databases">
        <title>The Genome Sequence of Bacillus smithii 7_3_47FAA.</title>
        <authorList>
            <consortium name="The Broad Institute Genome Sequencing Platform"/>
            <person name="Earl A."/>
            <person name="Ward D."/>
            <person name="Feldgarden M."/>
            <person name="Gevers D."/>
            <person name="Daigneault M."/>
            <person name="Strauss J."/>
            <person name="Allen-Vercoe E."/>
            <person name="Young S.K."/>
            <person name="Zeng Q."/>
            <person name="Gargeya S."/>
            <person name="Fitzgerald M."/>
            <person name="Haas B."/>
            <person name="Abouelleil A."/>
            <person name="Alvarado L."/>
            <person name="Arachchi H.M."/>
            <person name="Berlin A."/>
            <person name="Brown A."/>
            <person name="Chapman S.B."/>
            <person name="Chen Z."/>
            <person name="Dunbar C."/>
            <person name="Freedman E."/>
            <person name="Gearin G."/>
            <person name="Goldberg J."/>
            <person name="Griggs A."/>
            <person name="Gujja S."/>
            <person name="Heiman D."/>
            <person name="Howarth C."/>
            <person name="Larson L."/>
            <person name="Lui A."/>
            <person name="MacDonald P.J.P."/>
            <person name="Montmayeur A."/>
            <person name="Murphy C."/>
            <person name="Neiman D."/>
            <person name="Pearson M."/>
            <person name="Priest M."/>
            <person name="Roberts A."/>
            <person name="Saif S."/>
            <person name="Shea T."/>
            <person name="Shenoy N."/>
            <person name="Sisk P."/>
            <person name="Stolte C."/>
            <person name="Sykes S."/>
            <person name="Wortman J."/>
            <person name="Nusbaum C."/>
            <person name="Birren B."/>
        </authorList>
    </citation>
    <scope>NUCLEOTIDE SEQUENCE [LARGE SCALE GENOMIC DNA]</scope>
    <source>
        <strain evidence="7 8">7_3_47FAA</strain>
    </source>
</reference>
<dbReference type="PIRSF" id="PIRSF006324">
    <property type="entry name" value="LeuE"/>
    <property type="match status" value="1"/>
</dbReference>
<feature type="transmembrane region" description="Helical" evidence="6">
    <location>
        <begin position="113"/>
        <end position="139"/>
    </location>
</feature>
<name>G9QJ24_9BACI</name>
<dbReference type="AlphaFoldDB" id="G9QJ24"/>
<feature type="transmembrane region" description="Helical" evidence="6">
    <location>
        <begin position="6"/>
        <end position="29"/>
    </location>
</feature>
<accession>G9QJ24</accession>